<feature type="transmembrane region" description="Helical" evidence="1">
    <location>
        <begin position="143"/>
        <end position="160"/>
    </location>
</feature>
<comment type="caution">
    <text evidence="2">The sequence shown here is derived from an EMBL/GenBank/DDBJ whole genome shotgun (WGS) entry which is preliminary data.</text>
</comment>
<feature type="transmembrane region" description="Helical" evidence="1">
    <location>
        <begin position="305"/>
        <end position="323"/>
    </location>
</feature>
<dbReference type="Proteomes" id="UP000037729">
    <property type="component" value="Unassembled WGS sequence"/>
</dbReference>
<dbReference type="Proteomes" id="UP000610611">
    <property type="component" value="Unassembled WGS sequence"/>
</dbReference>
<reference evidence="2 4" key="1">
    <citation type="submission" date="2015-08" db="EMBL/GenBank/DDBJ databases">
        <title>Genomes of Isolates from Cabo Rojo, PR.</title>
        <authorList>
            <person name="Sanchez-Nieves R.L."/>
            <person name="Montalvo-Rodriguez R."/>
        </authorList>
    </citation>
    <scope>NUCLEOTIDE SEQUENCE [LARGE SCALE GENOMIC DNA]</scope>
    <source>
        <strain evidence="2 4">SL3</strain>
    </source>
</reference>
<accession>A0A0N0BNC9</accession>
<keyword evidence="1" id="KW-0472">Membrane</keyword>
<dbReference type="AlphaFoldDB" id="A0A0N0BNC9"/>
<evidence type="ECO:0000256" key="1">
    <source>
        <dbReference type="SAM" id="Phobius"/>
    </source>
</evidence>
<dbReference type="OrthoDB" id="117479at2157"/>
<feature type="transmembrane region" description="Helical" evidence="1">
    <location>
        <begin position="20"/>
        <end position="38"/>
    </location>
</feature>
<dbReference type="EMBL" id="LIUF01000005">
    <property type="protein sequence ID" value="KOX92096.1"/>
    <property type="molecule type" value="Genomic_DNA"/>
</dbReference>
<organism evidence="2 4">
    <name type="scientific">Haloarcula rubripromontorii</name>
    <dbReference type="NCBI Taxonomy" id="1705562"/>
    <lineage>
        <taxon>Archaea</taxon>
        <taxon>Methanobacteriati</taxon>
        <taxon>Methanobacteriota</taxon>
        <taxon>Stenosarchaea group</taxon>
        <taxon>Halobacteria</taxon>
        <taxon>Halobacteriales</taxon>
        <taxon>Haloarculaceae</taxon>
        <taxon>Haloarcula</taxon>
    </lineage>
</organism>
<proteinExistence type="predicted"/>
<keyword evidence="4" id="KW-1185">Reference proteome</keyword>
<gene>
    <name evidence="2" type="ORF">AMS69_16265</name>
    <name evidence="3" type="ORF">GOC83_08875</name>
</gene>
<dbReference type="PATRIC" id="fig|1705562.3.peg.4163"/>
<dbReference type="InterPro" id="IPR031563">
    <property type="entry name" value="MOT1/MOT2"/>
</dbReference>
<feature type="transmembrane region" description="Helical" evidence="1">
    <location>
        <begin position="75"/>
        <end position="101"/>
    </location>
</feature>
<dbReference type="GO" id="GO:0015098">
    <property type="term" value="F:molybdate ion transmembrane transporter activity"/>
    <property type="evidence" value="ECO:0007669"/>
    <property type="project" value="InterPro"/>
</dbReference>
<dbReference type="EMBL" id="WOWB01000001">
    <property type="protein sequence ID" value="NLV06239.1"/>
    <property type="molecule type" value="Genomic_DNA"/>
</dbReference>
<dbReference type="PANTHER" id="PTHR31970">
    <property type="match status" value="1"/>
</dbReference>
<keyword evidence="1" id="KW-1133">Transmembrane helix</keyword>
<sequence>MSFWFREQTTVSLSWNELTGAVGDSATVLPVVVAVAVLTELSLPVMLVWFGVFQVVWGLYYGAPISVEPMKAFAALVIAGTISTGELVVAGLLLAVLLLALGTTQSLETVNRYVDDTVVRGVQLGVALVLLETGVGLGLDDPMLVAVAVGIVAVLAVVGYSGQSAFAVFVFGAAIALVETGVPTPAVPAVDAMFMLPTMTLSVQTAEAILAQVAVTVGNAALATSVLLADYFDRDVSADQLSNSMGLMNLVAVPFGAFPMCHGSGGVAGKYAFGARTPGANLILGAGYVLTAFLAVGVIAAYPTALLGVILVLIALQLGWTGVSRTDDLTVVAAIGGFGVLVNLGLALVLGVLVQQLRARV</sequence>
<feature type="transmembrane region" description="Helical" evidence="1">
    <location>
        <begin position="241"/>
        <end position="260"/>
    </location>
</feature>
<name>A0A0N0BNC9_9EURY</name>
<evidence type="ECO:0000313" key="2">
    <source>
        <dbReference type="EMBL" id="KOX92096.1"/>
    </source>
</evidence>
<reference evidence="3" key="2">
    <citation type="submission" date="2019-12" db="EMBL/GenBank/DDBJ databases">
        <title>The whole-genome sequencing of Haloarcula japonica strain pws8.</title>
        <authorList>
            <person name="Verma D.K."/>
            <person name="Gopal K."/>
            <person name="Prasad E.S."/>
        </authorList>
    </citation>
    <scope>NUCLEOTIDE SEQUENCE</scope>
    <source>
        <strain evidence="3">Pws8</strain>
    </source>
</reference>
<feature type="transmembrane region" description="Helical" evidence="1">
    <location>
        <begin position="280"/>
        <end position="300"/>
    </location>
</feature>
<evidence type="ECO:0000313" key="3">
    <source>
        <dbReference type="EMBL" id="NLV06239.1"/>
    </source>
</evidence>
<feature type="transmembrane region" description="Helical" evidence="1">
    <location>
        <begin position="329"/>
        <end position="354"/>
    </location>
</feature>
<dbReference type="RefSeq" id="WP_053969112.1">
    <property type="nucleotide sequence ID" value="NZ_JAWJXX010000004.1"/>
</dbReference>
<evidence type="ECO:0000313" key="4">
    <source>
        <dbReference type="Proteomes" id="UP000037729"/>
    </source>
</evidence>
<feature type="transmembrane region" description="Helical" evidence="1">
    <location>
        <begin position="113"/>
        <end position="131"/>
    </location>
</feature>
<dbReference type="STRING" id="1705562.AMS69_16265"/>
<dbReference type="PANTHER" id="PTHR31970:SF9">
    <property type="entry name" value="MOLYBDATE TRANSPORTER 2"/>
    <property type="match status" value="1"/>
</dbReference>
<feature type="transmembrane region" description="Helical" evidence="1">
    <location>
        <begin position="45"/>
        <end position="63"/>
    </location>
</feature>
<keyword evidence="1" id="KW-0812">Transmembrane</keyword>
<feature type="transmembrane region" description="Helical" evidence="1">
    <location>
        <begin position="209"/>
        <end position="229"/>
    </location>
</feature>
<dbReference type="Pfam" id="PF16983">
    <property type="entry name" value="MFS_MOT1"/>
    <property type="match status" value="2"/>
</dbReference>
<feature type="transmembrane region" description="Helical" evidence="1">
    <location>
        <begin position="167"/>
        <end position="189"/>
    </location>
</feature>
<protein>
    <submittedName>
        <fullName evidence="2">Sulfate transporter</fullName>
    </submittedName>
</protein>